<dbReference type="EMBL" id="CM046393">
    <property type="protein sequence ID" value="KAI8550707.1"/>
    <property type="molecule type" value="Genomic_DNA"/>
</dbReference>
<evidence type="ECO:0000313" key="1">
    <source>
        <dbReference type="EMBL" id="KAI8550707.1"/>
    </source>
</evidence>
<name>A0ACC0NDL0_RHOML</name>
<proteinExistence type="predicted"/>
<protein>
    <submittedName>
        <fullName evidence="1">Uncharacterized protein</fullName>
    </submittedName>
</protein>
<keyword evidence="2" id="KW-1185">Reference proteome</keyword>
<reference evidence="1" key="1">
    <citation type="submission" date="2022-02" db="EMBL/GenBank/DDBJ databases">
        <title>Plant Genome Project.</title>
        <authorList>
            <person name="Zhang R.-G."/>
        </authorList>
    </citation>
    <scope>NUCLEOTIDE SEQUENCE</scope>
    <source>
        <strain evidence="1">AT1</strain>
    </source>
</reference>
<gene>
    <name evidence="1" type="ORF">RHMOL_Rhmol06G0128300</name>
</gene>
<evidence type="ECO:0000313" key="2">
    <source>
        <dbReference type="Proteomes" id="UP001062846"/>
    </source>
</evidence>
<sequence length="167" mass="18663">MRDANGTSRCFGFVNFQNPDAVAAAVENLNGTSLTDDKVLYVGRAQRKSERDAELRAKFEQESSRFEKLQGANRYLKNLDDSINDEKLKDLFFEFGNITSCKVMLDAQGANKGSGFVAFSNPEEATRALNAMNGKMIGQKSLYVAVAQRKEERRAHLQVLFLHCTIS</sequence>
<organism evidence="1 2">
    <name type="scientific">Rhododendron molle</name>
    <name type="common">Chinese azalea</name>
    <name type="synonym">Azalea mollis</name>
    <dbReference type="NCBI Taxonomy" id="49168"/>
    <lineage>
        <taxon>Eukaryota</taxon>
        <taxon>Viridiplantae</taxon>
        <taxon>Streptophyta</taxon>
        <taxon>Embryophyta</taxon>
        <taxon>Tracheophyta</taxon>
        <taxon>Spermatophyta</taxon>
        <taxon>Magnoliopsida</taxon>
        <taxon>eudicotyledons</taxon>
        <taxon>Gunneridae</taxon>
        <taxon>Pentapetalae</taxon>
        <taxon>asterids</taxon>
        <taxon>Ericales</taxon>
        <taxon>Ericaceae</taxon>
        <taxon>Ericoideae</taxon>
        <taxon>Rhodoreae</taxon>
        <taxon>Rhododendron</taxon>
    </lineage>
</organism>
<accession>A0ACC0NDL0</accession>
<dbReference type="Proteomes" id="UP001062846">
    <property type="component" value="Chromosome 6"/>
</dbReference>
<comment type="caution">
    <text evidence="1">The sequence shown here is derived from an EMBL/GenBank/DDBJ whole genome shotgun (WGS) entry which is preliminary data.</text>
</comment>